<evidence type="ECO:0000313" key="2">
    <source>
        <dbReference type="EMBL" id="NYJ02851.1"/>
    </source>
</evidence>
<dbReference type="RefSeq" id="WP_179669161.1">
    <property type="nucleotide sequence ID" value="NZ_JACCFP010000001.1"/>
</dbReference>
<gene>
    <name evidence="2" type="ORF">HNR19_003549</name>
</gene>
<accession>A0A853C6T7</accession>
<evidence type="ECO:0000256" key="1">
    <source>
        <dbReference type="SAM" id="Coils"/>
    </source>
</evidence>
<evidence type="ECO:0008006" key="4">
    <source>
        <dbReference type="Google" id="ProtNLM"/>
    </source>
</evidence>
<name>A0A853C6T7_9ACTN</name>
<reference evidence="2 3" key="1">
    <citation type="submission" date="2020-07" db="EMBL/GenBank/DDBJ databases">
        <title>Sequencing the genomes of 1000 actinobacteria strains.</title>
        <authorList>
            <person name="Klenk H.-P."/>
        </authorList>
    </citation>
    <scope>NUCLEOTIDE SEQUENCE [LARGE SCALE GENOMIC DNA]</scope>
    <source>
        <strain evidence="2 3">DSM 103833</strain>
    </source>
</reference>
<dbReference type="Pfam" id="PF13196">
    <property type="entry name" value="DUF4012"/>
    <property type="match status" value="1"/>
</dbReference>
<evidence type="ECO:0000313" key="3">
    <source>
        <dbReference type="Proteomes" id="UP000530424"/>
    </source>
</evidence>
<organism evidence="2 3">
    <name type="scientific">Nocardioides thalensis</name>
    <dbReference type="NCBI Taxonomy" id="1914755"/>
    <lineage>
        <taxon>Bacteria</taxon>
        <taxon>Bacillati</taxon>
        <taxon>Actinomycetota</taxon>
        <taxon>Actinomycetes</taxon>
        <taxon>Propionibacteriales</taxon>
        <taxon>Nocardioidaceae</taxon>
        <taxon>Nocardioides</taxon>
    </lineage>
</organism>
<dbReference type="InterPro" id="IPR025101">
    <property type="entry name" value="DUF4012"/>
</dbReference>
<proteinExistence type="predicted"/>
<keyword evidence="1" id="KW-0175">Coiled coil</keyword>
<dbReference type="EMBL" id="JACCFP010000001">
    <property type="protein sequence ID" value="NYJ02851.1"/>
    <property type="molecule type" value="Genomic_DNA"/>
</dbReference>
<comment type="caution">
    <text evidence="2">The sequence shown here is derived from an EMBL/GenBank/DDBJ whole genome shotgun (WGS) entry which is preliminary data.</text>
</comment>
<dbReference type="AlphaFoldDB" id="A0A853C6T7"/>
<protein>
    <recommendedName>
        <fullName evidence="4">DUF4012 domain-containing protein</fullName>
    </recommendedName>
</protein>
<dbReference type="Proteomes" id="UP000530424">
    <property type="component" value="Unassembled WGS sequence"/>
</dbReference>
<feature type="coiled-coil region" evidence="1">
    <location>
        <begin position="137"/>
        <end position="194"/>
    </location>
</feature>
<keyword evidence="3" id="KW-1185">Reference proteome</keyword>
<sequence length="580" mass="61536">MLSSRKIRAALGGVALLLLVAVAWCAWQAWQVSHDLEDAVDHANAFRAAVEAGDPSVIEDELAALQQASAAAQDGTSGATWSFLTALPVLGDDARGVRLVSDVVHDLSQDGLEPLVAVDERMDELLPRNGSVPVEAIAELEEPVARAEQALADAEARLADEDSSGYVGRLADRFDELEHEVAAAREAMASARIAVDLLPGMLGQDEPRNYLLVFQNNAEIRATGGLPGAVSLVSADRGALAITRQATGAQFGRATDAPLAPTDPERRLYANVLTDYFLSSNMTPDVPRAAELWAARWEQEFPDDQVDGVLTLDTVALSYVLGATGPLEIDGVELNADNVVDELLHNVYLRIEDPAEQDAFFAAVATAAFDRFTAGATNPTGLIKALARATSEGRVNVHSFDDAEQAELGGTTIAGELVTDVDNSSPQIDVTVNDNTAAKMSYFLRYETDVNATYCTDGVQGFAGKMRLTSTATEEAKQLPGYITGTEGLAPKGSQWVTVRLYGPAGGTVDDVTLNNRPLKPLRVDQDGRPVAQYYIELAPGQTVDVAWTMTSGPGQTADPHVRVTPSIAAGEPAPTQGAC</sequence>